<organism evidence="2 3">
    <name type="scientific">Actinoallomurus vinaceus</name>
    <dbReference type="NCBI Taxonomy" id="1080074"/>
    <lineage>
        <taxon>Bacteria</taxon>
        <taxon>Bacillati</taxon>
        <taxon>Actinomycetota</taxon>
        <taxon>Actinomycetes</taxon>
        <taxon>Streptosporangiales</taxon>
        <taxon>Thermomonosporaceae</taxon>
        <taxon>Actinoallomurus</taxon>
    </lineage>
</organism>
<feature type="transmembrane region" description="Helical" evidence="1">
    <location>
        <begin position="170"/>
        <end position="192"/>
    </location>
</feature>
<feature type="transmembrane region" description="Helical" evidence="1">
    <location>
        <begin position="198"/>
        <end position="222"/>
    </location>
</feature>
<evidence type="ECO:0000313" key="3">
    <source>
        <dbReference type="Proteomes" id="UP001501442"/>
    </source>
</evidence>
<comment type="caution">
    <text evidence="2">The sequence shown here is derived from an EMBL/GenBank/DDBJ whole genome shotgun (WGS) entry which is preliminary data.</text>
</comment>
<keyword evidence="1" id="KW-0472">Membrane</keyword>
<sequence length="330" mass="32881">MKTSLRAVLVGVVAVAVQALMVTAFAWPAAHIAPRHVSIVVAGPASAGASVAQRLDAEHPGAFEVKRRPDEAAARRALADREAYGAIVVTQSGPRVLVASAASPTVAQLLTQMSQQLSGVRVPAPQDVVPADPDDPRGAAFGALVLPLVISSIACGVLLTLLVGSAEWRGIGVVVFAAGAGLLTATILAVGLSVVPGSYVAVAGVVGLTSLAVASTLAGLAALLGRAGIVLGVAIMMLLANPLSGVTSAPELLPRPWGTIGQNMPAGAGGTLLRSAAFFDGARAGGPLTVLLVWSAAGLLLIGAGALRNRRVRSGNAPERHTPAPVPAGS</sequence>
<name>A0ABP8U9F5_9ACTN</name>
<evidence type="ECO:0000256" key="1">
    <source>
        <dbReference type="SAM" id="Phobius"/>
    </source>
</evidence>
<gene>
    <name evidence="2" type="ORF">GCM10023196_032340</name>
</gene>
<protein>
    <submittedName>
        <fullName evidence="2">Membrane protein</fullName>
    </submittedName>
</protein>
<keyword evidence="1" id="KW-0812">Transmembrane</keyword>
<proteinExistence type="predicted"/>
<feature type="transmembrane region" description="Helical" evidence="1">
    <location>
        <begin position="288"/>
        <end position="307"/>
    </location>
</feature>
<keyword evidence="1" id="KW-1133">Transmembrane helix</keyword>
<dbReference type="RefSeq" id="WP_345431623.1">
    <property type="nucleotide sequence ID" value="NZ_BAABHK010000004.1"/>
</dbReference>
<feature type="transmembrane region" description="Helical" evidence="1">
    <location>
        <begin position="229"/>
        <end position="249"/>
    </location>
</feature>
<dbReference type="Proteomes" id="UP001501442">
    <property type="component" value="Unassembled WGS sequence"/>
</dbReference>
<keyword evidence="3" id="KW-1185">Reference proteome</keyword>
<accession>A0ABP8U9F5</accession>
<evidence type="ECO:0000313" key="2">
    <source>
        <dbReference type="EMBL" id="GAA4625988.1"/>
    </source>
</evidence>
<feature type="transmembrane region" description="Helical" evidence="1">
    <location>
        <begin position="139"/>
        <end position="163"/>
    </location>
</feature>
<reference evidence="3" key="1">
    <citation type="journal article" date="2019" name="Int. J. Syst. Evol. Microbiol.">
        <title>The Global Catalogue of Microorganisms (GCM) 10K type strain sequencing project: providing services to taxonomists for standard genome sequencing and annotation.</title>
        <authorList>
            <consortium name="The Broad Institute Genomics Platform"/>
            <consortium name="The Broad Institute Genome Sequencing Center for Infectious Disease"/>
            <person name="Wu L."/>
            <person name="Ma J."/>
        </authorList>
    </citation>
    <scope>NUCLEOTIDE SEQUENCE [LARGE SCALE GENOMIC DNA]</scope>
    <source>
        <strain evidence="3">JCM 17939</strain>
    </source>
</reference>
<dbReference type="EMBL" id="BAABHK010000004">
    <property type="protein sequence ID" value="GAA4625988.1"/>
    <property type="molecule type" value="Genomic_DNA"/>
</dbReference>